<feature type="region of interest" description="Disordered" evidence="6">
    <location>
        <begin position="204"/>
        <end position="233"/>
    </location>
</feature>
<evidence type="ECO:0000256" key="1">
    <source>
        <dbReference type="ARBA" id="ARBA00004123"/>
    </source>
</evidence>
<evidence type="ECO:0000256" key="4">
    <source>
        <dbReference type="ARBA" id="ARBA00023163"/>
    </source>
</evidence>
<dbReference type="InterPro" id="IPR007852">
    <property type="entry name" value="Cdc73/Parafibromin"/>
</dbReference>
<evidence type="ECO:0000259" key="8">
    <source>
        <dbReference type="Pfam" id="PF16050"/>
    </source>
</evidence>
<dbReference type="Pfam" id="PF05179">
    <property type="entry name" value="CDC73_C"/>
    <property type="match status" value="1"/>
</dbReference>
<dbReference type="FunFam" id="3.40.50.11990:FF:000002">
    <property type="entry name" value="protein CDC73 homolog"/>
    <property type="match status" value="1"/>
</dbReference>
<evidence type="ECO:0000313" key="9">
    <source>
        <dbReference type="EMBL" id="ORZ17662.1"/>
    </source>
</evidence>
<comment type="subcellular location">
    <subcellularLocation>
        <location evidence="1">Nucleus</location>
    </subcellularLocation>
</comment>
<name>A0A1X2IJE4_9FUNG</name>
<dbReference type="EMBL" id="MCGE01000009">
    <property type="protein sequence ID" value="ORZ17662.1"/>
    <property type="molecule type" value="Genomic_DNA"/>
</dbReference>
<keyword evidence="4" id="KW-0804">Transcription</keyword>
<dbReference type="STRING" id="90262.A0A1X2IJE4"/>
<dbReference type="Pfam" id="PF16050">
    <property type="entry name" value="CDC73_N"/>
    <property type="match status" value="1"/>
</dbReference>
<dbReference type="InterPro" id="IPR031336">
    <property type="entry name" value="CDC73_C"/>
</dbReference>
<keyword evidence="10" id="KW-1185">Reference proteome</keyword>
<dbReference type="GO" id="GO:0006368">
    <property type="term" value="P:transcription elongation by RNA polymerase II"/>
    <property type="evidence" value="ECO:0007669"/>
    <property type="project" value="InterPro"/>
</dbReference>
<dbReference type="GO" id="GO:0016593">
    <property type="term" value="C:Cdc73/Paf1 complex"/>
    <property type="evidence" value="ECO:0007669"/>
    <property type="project" value="InterPro"/>
</dbReference>
<evidence type="ECO:0000256" key="5">
    <source>
        <dbReference type="ARBA" id="ARBA00023242"/>
    </source>
</evidence>
<comment type="similarity">
    <text evidence="2">Belongs to the CDC73 family.</text>
</comment>
<feature type="region of interest" description="Disordered" evidence="6">
    <location>
        <begin position="45"/>
        <end position="69"/>
    </location>
</feature>
<evidence type="ECO:0000259" key="7">
    <source>
        <dbReference type="Pfam" id="PF05179"/>
    </source>
</evidence>
<dbReference type="OrthoDB" id="2186602at2759"/>
<evidence type="ECO:0000256" key="2">
    <source>
        <dbReference type="ARBA" id="ARBA00010427"/>
    </source>
</evidence>
<gene>
    <name evidence="9" type="ORF">BCR42DRAFT_372959</name>
</gene>
<proteinExistence type="inferred from homology"/>
<dbReference type="InterPro" id="IPR032041">
    <property type="entry name" value="Cdc73_N"/>
</dbReference>
<protein>
    <submittedName>
        <fullName evidence="9">RNA pol II accessory factor, Cdc73 family-domain-containing protein</fullName>
    </submittedName>
</protein>
<feature type="region of interest" description="Disordered" evidence="6">
    <location>
        <begin position="131"/>
        <end position="159"/>
    </location>
</feature>
<dbReference type="PANTHER" id="PTHR12466">
    <property type="entry name" value="CDC73 DOMAIN PROTEIN"/>
    <property type="match status" value="1"/>
</dbReference>
<dbReference type="Gene3D" id="3.40.50.11990">
    <property type="entry name" value="RNA polymerase II accessory factor, Cdc73 C-terminal domain"/>
    <property type="match status" value="1"/>
</dbReference>
<comment type="caution">
    <text evidence="9">The sequence shown here is derived from an EMBL/GenBank/DDBJ whole genome shotgun (WGS) entry which is preliminary data.</text>
</comment>
<dbReference type="InterPro" id="IPR038103">
    <property type="entry name" value="CDC73_C_sf"/>
</dbReference>
<organism evidence="9 10">
    <name type="scientific">Absidia repens</name>
    <dbReference type="NCBI Taxonomy" id="90262"/>
    <lineage>
        <taxon>Eukaryota</taxon>
        <taxon>Fungi</taxon>
        <taxon>Fungi incertae sedis</taxon>
        <taxon>Mucoromycota</taxon>
        <taxon>Mucoromycotina</taxon>
        <taxon>Mucoromycetes</taxon>
        <taxon>Mucorales</taxon>
        <taxon>Cunninghamellaceae</taxon>
        <taxon>Absidia</taxon>
    </lineage>
</organism>
<dbReference type="Proteomes" id="UP000193560">
    <property type="component" value="Unassembled WGS sequence"/>
</dbReference>
<keyword evidence="5" id="KW-0539">Nucleus</keyword>
<sequence>MPSTINPAAVTLLRDATIHQKPIQLFNAQGEVVQAMSECTQIKFTPGGDEDNASTASTPFPRHTDTHIKKSAHNSNYTLDTLVFLIQHASMDNSAYFKECREQHIDHVSIVDKRKILDYLTGKIDTLPMAATEKRSREDEGSASTALNNKKQKASQKDDITKAAVKRTIAHERELETRTSVLQGSKSFDKLGEMVKATLFASTHGHSKPASGLGRSHQTNSSTAAHDKNGKQAKLSVEDKIPIIIVPAAPTAKLNLYNIKDFLQNETFVDAQELRASGEKKPEQVTVERKRPNGQTVVYHVVDSVSHFKQSDWDRVCCVLASGQQWQFKGWKWEKPLDVFSNVKGFYPKWTSDKVTGPASEWNVKYLDIHRDRRYMDRAAVVDFWQKLDAFNSKQKSFLNY</sequence>
<keyword evidence="3" id="KW-0805">Transcription regulation</keyword>
<accession>A0A1X2IJE4</accession>
<evidence type="ECO:0000313" key="10">
    <source>
        <dbReference type="Proteomes" id="UP000193560"/>
    </source>
</evidence>
<dbReference type="GO" id="GO:0032968">
    <property type="term" value="P:positive regulation of transcription elongation by RNA polymerase II"/>
    <property type="evidence" value="ECO:0007669"/>
    <property type="project" value="TreeGrafter"/>
</dbReference>
<dbReference type="GO" id="GO:0000993">
    <property type="term" value="F:RNA polymerase II complex binding"/>
    <property type="evidence" value="ECO:0007669"/>
    <property type="project" value="TreeGrafter"/>
</dbReference>
<feature type="domain" description="Paf1 complex subunit Cdc73 N-terminal" evidence="8">
    <location>
        <begin position="69"/>
        <end position="126"/>
    </location>
</feature>
<dbReference type="AlphaFoldDB" id="A0A1X2IJE4"/>
<evidence type="ECO:0000256" key="6">
    <source>
        <dbReference type="SAM" id="MobiDB-lite"/>
    </source>
</evidence>
<reference evidence="9 10" key="1">
    <citation type="submission" date="2016-07" db="EMBL/GenBank/DDBJ databases">
        <title>Pervasive Adenine N6-methylation of Active Genes in Fungi.</title>
        <authorList>
            <consortium name="DOE Joint Genome Institute"/>
            <person name="Mondo S.J."/>
            <person name="Dannebaum R.O."/>
            <person name="Kuo R.C."/>
            <person name="Labutti K."/>
            <person name="Haridas S."/>
            <person name="Kuo A."/>
            <person name="Salamov A."/>
            <person name="Ahrendt S.R."/>
            <person name="Lipzen A."/>
            <person name="Sullivan W."/>
            <person name="Andreopoulos W.B."/>
            <person name="Clum A."/>
            <person name="Lindquist E."/>
            <person name="Daum C."/>
            <person name="Ramamoorthy G.K."/>
            <person name="Gryganskyi A."/>
            <person name="Culley D."/>
            <person name="Magnuson J.K."/>
            <person name="James T.Y."/>
            <person name="O'Malley M.A."/>
            <person name="Stajich J.E."/>
            <person name="Spatafora J.W."/>
            <person name="Visel A."/>
            <person name="Grigoriev I.V."/>
        </authorList>
    </citation>
    <scope>NUCLEOTIDE SEQUENCE [LARGE SCALE GENOMIC DNA]</scope>
    <source>
        <strain evidence="9 10">NRRL 1336</strain>
    </source>
</reference>
<feature type="domain" description="Cell division control protein 73 C-terminal" evidence="7">
    <location>
        <begin position="240"/>
        <end position="391"/>
    </location>
</feature>
<evidence type="ECO:0000256" key="3">
    <source>
        <dbReference type="ARBA" id="ARBA00023015"/>
    </source>
</evidence>
<dbReference type="PANTHER" id="PTHR12466:SF8">
    <property type="entry name" value="PARAFIBROMIN"/>
    <property type="match status" value="1"/>
</dbReference>